<reference evidence="3 4" key="1">
    <citation type="submission" date="2020-03" db="EMBL/GenBank/DDBJ databases">
        <title>WGS of the type strain of Planosporangium spp.</title>
        <authorList>
            <person name="Thawai C."/>
        </authorList>
    </citation>
    <scope>NUCLEOTIDE SEQUENCE [LARGE SCALE GENOMIC DNA]</scope>
    <source>
        <strain evidence="3 4">TBRC 5610</strain>
    </source>
</reference>
<accession>A0ABX0XQC4</accession>
<dbReference type="Proteomes" id="UP000722989">
    <property type="component" value="Unassembled WGS sequence"/>
</dbReference>
<dbReference type="EMBL" id="JAATVY010000001">
    <property type="protein sequence ID" value="NJC68176.1"/>
    <property type="molecule type" value="Genomic_DNA"/>
</dbReference>
<organism evidence="3 4">
    <name type="scientific">Planosporangium thailandense</name>
    <dbReference type="NCBI Taxonomy" id="765197"/>
    <lineage>
        <taxon>Bacteria</taxon>
        <taxon>Bacillati</taxon>
        <taxon>Actinomycetota</taxon>
        <taxon>Actinomycetes</taxon>
        <taxon>Micromonosporales</taxon>
        <taxon>Micromonosporaceae</taxon>
        <taxon>Planosporangium</taxon>
    </lineage>
</organism>
<feature type="domain" description="DUF397" evidence="2">
    <location>
        <begin position="7"/>
        <end position="58"/>
    </location>
</feature>
<evidence type="ECO:0000313" key="3">
    <source>
        <dbReference type="EMBL" id="NJC68176.1"/>
    </source>
</evidence>
<evidence type="ECO:0000313" key="4">
    <source>
        <dbReference type="Proteomes" id="UP000722989"/>
    </source>
</evidence>
<evidence type="ECO:0000259" key="2">
    <source>
        <dbReference type="Pfam" id="PF04149"/>
    </source>
</evidence>
<dbReference type="Pfam" id="PF04149">
    <property type="entry name" value="DUF397"/>
    <property type="match status" value="1"/>
</dbReference>
<sequence length="64" mass="6903">MSALDETWRKSTRSGNQGQCVEVRTLGGRVEVRDSKDPDGPVLAFTSGEWAAFLDGAKGGEFDL</sequence>
<name>A0ABX0XQC4_9ACTN</name>
<proteinExistence type="predicted"/>
<comment type="caution">
    <text evidence="3">The sequence shown here is derived from an EMBL/GenBank/DDBJ whole genome shotgun (WGS) entry which is preliminary data.</text>
</comment>
<gene>
    <name evidence="3" type="ORF">HC031_00365</name>
</gene>
<feature type="region of interest" description="Disordered" evidence="1">
    <location>
        <begin position="1"/>
        <end position="22"/>
    </location>
</feature>
<dbReference type="RefSeq" id="WP_167923088.1">
    <property type="nucleotide sequence ID" value="NZ_JAATVY010000001.1"/>
</dbReference>
<protein>
    <submittedName>
        <fullName evidence="3">DUF397 domain-containing protein</fullName>
    </submittedName>
</protein>
<evidence type="ECO:0000256" key="1">
    <source>
        <dbReference type="SAM" id="MobiDB-lite"/>
    </source>
</evidence>
<keyword evidence="4" id="KW-1185">Reference proteome</keyword>
<dbReference type="InterPro" id="IPR007278">
    <property type="entry name" value="DUF397"/>
</dbReference>